<organism evidence="1">
    <name type="scientific">Cyprideis torosa</name>
    <dbReference type="NCBI Taxonomy" id="163714"/>
    <lineage>
        <taxon>Eukaryota</taxon>
        <taxon>Metazoa</taxon>
        <taxon>Ecdysozoa</taxon>
        <taxon>Arthropoda</taxon>
        <taxon>Crustacea</taxon>
        <taxon>Oligostraca</taxon>
        <taxon>Ostracoda</taxon>
        <taxon>Podocopa</taxon>
        <taxon>Podocopida</taxon>
        <taxon>Cytherocopina</taxon>
        <taxon>Cytheroidea</taxon>
        <taxon>Cytherideidae</taxon>
        <taxon>Cyprideis</taxon>
    </lineage>
</organism>
<dbReference type="PANTHER" id="PTHR11731:SF192">
    <property type="entry name" value="IP17501P"/>
    <property type="match status" value="1"/>
</dbReference>
<dbReference type="SUPFAM" id="SSF82171">
    <property type="entry name" value="DPP6 N-terminal domain-like"/>
    <property type="match status" value="1"/>
</dbReference>
<dbReference type="SUPFAM" id="SSF53474">
    <property type="entry name" value="alpha/beta-Hydrolases"/>
    <property type="match status" value="1"/>
</dbReference>
<dbReference type="Gene3D" id="2.140.10.30">
    <property type="entry name" value="Dipeptidylpeptidase IV, N-terminal domain"/>
    <property type="match status" value="1"/>
</dbReference>
<dbReference type="EMBL" id="OB660246">
    <property type="protein sequence ID" value="CAD7223729.1"/>
    <property type="molecule type" value="Genomic_DNA"/>
</dbReference>
<dbReference type="Gene3D" id="3.40.50.1820">
    <property type="entry name" value="alpha/beta hydrolase"/>
    <property type="match status" value="1"/>
</dbReference>
<accession>A0A7R8ZLG4</accession>
<dbReference type="InterPro" id="IPR029058">
    <property type="entry name" value="AB_hydrolase_fold"/>
</dbReference>
<evidence type="ECO:0000313" key="1">
    <source>
        <dbReference type="EMBL" id="CAD7223729.1"/>
    </source>
</evidence>
<dbReference type="AlphaFoldDB" id="A0A7R8ZLG4"/>
<dbReference type="GO" id="GO:0008239">
    <property type="term" value="F:dipeptidyl-peptidase activity"/>
    <property type="evidence" value="ECO:0007669"/>
    <property type="project" value="TreeGrafter"/>
</dbReference>
<dbReference type="InterPro" id="IPR001375">
    <property type="entry name" value="Peptidase_S9_cat"/>
</dbReference>
<protein>
    <submittedName>
        <fullName evidence="1">Uncharacterized protein</fullName>
    </submittedName>
</protein>
<dbReference type="PANTHER" id="PTHR11731">
    <property type="entry name" value="PROTEASE FAMILY S9B,C DIPEPTIDYL-PEPTIDASE IV-RELATED"/>
    <property type="match status" value="1"/>
</dbReference>
<dbReference type="GO" id="GO:0006508">
    <property type="term" value="P:proteolysis"/>
    <property type="evidence" value="ECO:0007669"/>
    <property type="project" value="InterPro"/>
</dbReference>
<dbReference type="Pfam" id="PF00326">
    <property type="entry name" value="Peptidase_S9"/>
    <property type="match status" value="1"/>
</dbReference>
<dbReference type="GO" id="GO:0005886">
    <property type="term" value="C:plasma membrane"/>
    <property type="evidence" value="ECO:0007669"/>
    <property type="project" value="TreeGrafter"/>
</dbReference>
<sequence length="1050" mass="117486">MPIGSEGLGFDPIPRLISSPSVHTPFSSLFLKSSTYRTSSSGAGGRGGSSGGAGGDGGSGAFFTLAFLRGFGWRWAGASGGTGRGFLVGSPLPLLLKLASSFRRRDVCPCRRFALEFGFDELFGHFLLCGLSRFLYFLIFCTATQPSSAFTVQSLGRSFPLFRFAGFGIDQNFDEVGQTLRIPTAQVSPCFVTRRPVASLSSVATEKSQNSLLLPRGTGLSSGNDALLTLPFDVVLTAPSRSVLMPGLSSRTEDIVRKTDATAAWTIATLHVFLASSVLNPGIGLADVRLSEWRGSCEDRIKPRHRSELSAYTYGSHGKDWKGIVISIAVIAFLSCLILLVIFLTSPELHLIFPNHSTSSENGRLNPRVSWRHLQRAQPLAFPIIWRGDNELLVSEDGFSLVFLRIDASKNFSSESEDRLLLREPIPLDHHIRFSPNGSLLLFGIYDLRMLNTVPHPLLKFTSHRKETDTPLRYAIPGHHIPNVTLAVFHSTRLDNRSPSSDFRAPVLKSVQLPRELILMERYVPEATWINDTSVILVVQPRSRNQAYYLLCQESEDVWTCAHMFVRDFRHQNFRGPLPVSHISCVVSASSPNLSKLLILEPVLQGSRGHFAHITLVPLSQWPLPKPVPITHGYITVAKILFWDSTFDIIYFLGVPSKQPTSQHLYEVRTTSGSTLSCVTCSLFPWFWNDTATSWTFFDASFSPNGRLVVFYFLGPSIPKVELFSRSYQKQEDTFSWKHIQVLTNNSHITELFEEIQLRMPRVERQSLQMVSGYEADIRVITSNSILEDNEQRLPILLWAPARSGTCSVTDQWTYEISHVLAEVHQWTVVTVDLIGAGCRGFAHERSFYGNPGVEDVDDALEVLRYVIANTSETHGNFRVGVVGKHYAAYATSRMLTEVSGTQVRCGTAIAPITAWNWHRATATESLLGEFNMETLSRYSSSGLSEVDLDMDGHERKFLLIHEADDEDVLLQQSIMLSHQLVNKGYVFQQLFYPPLTSDMSNDQHQGYYSHDDRMDHQWKTIESFFLDCFESDDDAAFANHEDENHDETK</sequence>
<name>A0A7R8ZLG4_9CRUS</name>
<dbReference type="GO" id="GO:0008236">
    <property type="term" value="F:serine-type peptidase activity"/>
    <property type="evidence" value="ECO:0007669"/>
    <property type="project" value="InterPro"/>
</dbReference>
<dbReference type="Pfam" id="PF00930">
    <property type="entry name" value="DPPIV_N"/>
    <property type="match status" value="1"/>
</dbReference>
<dbReference type="OrthoDB" id="16520at2759"/>
<proteinExistence type="predicted"/>
<dbReference type="InterPro" id="IPR050278">
    <property type="entry name" value="Serine_Prot_S9B/DPPIV"/>
</dbReference>
<gene>
    <name evidence="1" type="ORF">CTOB1V02_LOCUS1709</name>
</gene>
<reference evidence="1" key="1">
    <citation type="submission" date="2020-11" db="EMBL/GenBank/DDBJ databases">
        <authorList>
            <person name="Tran Van P."/>
        </authorList>
    </citation>
    <scope>NUCLEOTIDE SEQUENCE</scope>
</reference>
<dbReference type="InterPro" id="IPR002469">
    <property type="entry name" value="Peptidase_S9B_N"/>
</dbReference>